<evidence type="ECO:0000313" key="2">
    <source>
        <dbReference type="EMBL" id="PON43630.1"/>
    </source>
</evidence>
<dbReference type="AlphaFoldDB" id="A0A2P5B497"/>
<evidence type="ECO:0000313" key="3">
    <source>
        <dbReference type="Proteomes" id="UP000237105"/>
    </source>
</evidence>
<dbReference type="PANTHER" id="PTHR34131">
    <property type="entry name" value="(RAP ANNOTATION RELEASE2) GALACTOSE-BINDING LIKE DOMAIN CONTAINING PROTEIN"/>
    <property type="match status" value="1"/>
</dbReference>
<dbReference type="PANTHER" id="PTHR34131:SF3">
    <property type="entry name" value="(RAP ANNOTATION RELEASE2) GALACTOSE-BINDING LIKE DOMAIN CONTAINING PROTEIN"/>
    <property type="match status" value="1"/>
</dbReference>
<organism evidence="2 3">
    <name type="scientific">Parasponia andersonii</name>
    <name type="common">Sponia andersonii</name>
    <dbReference type="NCBI Taxonomy" id="3476"/>
    <lineage>
        <taxon>Eukaryota</taxon>
        <taxon>Viridiplantae</taxon>
        <taxon>Streptophyta</taxon>
        <taxon>Embryophyta</taxon>
        <taxon>Tracheophyta</taxon>
        <taxon>Spermatophyta</taxon>
        <taxon>Magnoliopsida</taxon>
        <taxon>eudicotyledons</taxon>
        <taxon>Gunneridae</taxon>
        <taxon>Pentapetalae</taxon>
        <taxon>rosids</taxon>
        <taxon>fabids</taxon>
        <taxon>Rosales</taxon>
        <taxon>Cannabaceae</taxon>
        <taxon>Parasponia</taxon>
    </lineage>
</organism>
<dbReference type="OrthoDB" id="426136at2759"/>
<feature type="region of interest" description="Disordered" evidence="1">
    <location>
        <begin position="1"/>
        <end position="22"/>
    </location>
</feature>
<accession>A0A2P5B497</accession>
<keyword evidence="3" id="KW-1185">Reference proteome</keyword>
<protein>
    <submittedName>
        <fullName evidence="2">Uncharacterized protein</fullName>
    </submittedName>
</protein>
<dbReference type="EMBL" id="JXTB01000367">
    <property type="protein sequence ID" value="PON43630.1"/>
    <property type="molecule type" value="Genomic_DNA"/>
</dbReference>
<dbReference type="InterPro" id="IPR018971">
    <property type="entry name" value="DUF1997"/>
</dbReference>
<proteinExistence type="predicted"/>
<reference evidence="3" key="1">
    <citation type="submission" date="2016-06" db="EMBL/GenBank/DDBJ databases">
        <title>Parallel loss of symbiosis genes in relatives of nitrogen-fixing non-legume Parasponia.</title>
        <authorList>
            <person name="Van Velzen R."/>
            <person name="Holmer R."/>
            <person name="Bu F."/>
            <person name="Rutten L."/>
            <person name="Van Zeijl A."/>
            <person name="Liu W."/>
            <person name="Santuari L."/>
            <person name="Cao Q."/>
            <person name="Sharma T."/>
            <person name="Shen D."/>
            <person name="Roswanjaya Y."/>
            <person name="Wardhani T."/>
            <person name="Kalhor M.S."/>
            <person name="Jansen J."/>
            <person name="Van den Hoogen J."/>
            <person name="Gungor B."/>
            <person name="Hartog M."/>
            <person name="Hontelez J."/>
            <person name="Verver J."/>
            <person name="Yang W.-C."/>
            <person name="Schijlen E."/>
            <person name="Repin R."/>
            <person name="Schilthuizen M."/>
            <person name="Schranz E."/>
            <person name="Heidstra R."/>
            <person name="Miyata K."/>
            <person name="Fedorova E."/>
            <person name="Kohlen W."/>
            <person name="Bisseling T."/>
            <person name="Smit S."/>
            <person name="Geurts R."/>
        </authorList>
    </citation>
    <scope>NUCLEOTIDE SEQUENCE [LARGE SCALE GENOMIC DNA]</scope>
    <source>
        <strain evidence="3">cv. WU1-14</strain>
    </source>
</reference>
<comment type="caution">
    <text evidence="2">The sequence shown here is derived from an EMBL/GenBank/DDBJ whole genome shotgun (WGS) entry which is preliminary data.</text>
</comment>
<sequence>MALSATSSSSSSSSVKLGPISYPCRNPRRTSTSLSFSHVLLALSAETSSSSSRASLRVSANSNPRARFEARRTESVPVRQLQRPLSEYMSLPASQYSVLDAERIERVDDHTFRCYVYRIKFFSFEVCPVLLVRVDEQPNGCSIKLLSCKLEGSPLVVAQNDKFDAFMENKISCDSNQTDLLVQQLTSDAVIEVSIEVPFAFLPIPVKAIESTGAQVLEQILKIMLPRFMAQLVKDYQAWASGDTSRQPLGTGEI</sequence>
<dbReference type="Pfam" id="PF09366">
    <property type="entry name" value="DUF1997"/>
    <property type="match status" value="1"/>
</dbReference>
<gene>
    <name evidence="2" type="ORF">PanWU01x14_272470</name>
</gene>
<name>A0A2P5B497_PARAD</name>
<evidence type="ECO:0000256" key="1">
    <source>
        <dbReference type="SAM" id="MobiDB-lite"/>
    </source>
</evidence>
<dbReference type="Proteomes" id="UP000237105">
    <property type="component" value="Unassembled WGS sequence"/>
</dbReference>